<dbReference type="PANTHER" id="PTHR33908">
    <property type="entry name" value="MANNOSYLTRANSFERASE YKCB-RELATED"/>
    <property type="match status" value="1"/>
</dbReference>
<dbReference type="InterPro" id="IPR003342">
    <property type="entry name" value="ArnT-like_N"/>
</dbReference>
<evidence type="ECO:0000256" key="8">
    <source>
        <dbReference type="SAM" id="Phobius"/>
    </source>
</evidence>
<organism evidence="10 11">
    <name type="scientific">Candidatus Woesebacteria bacterium GWC1_42_13</name>
    <dbReference type="NCBI Taxonomy" id="1802475"/>
    <lineage>
        <taxon>Bacteria</taxon>
        <taxon>Candidatus Woeseibacteriota</taxon>
    </lineage>
</organism>
<evidence type="ECO:0000313" key="11">
    <source>
        <dbReference type="Proteomes" id="UP000177737"/>
    </source>
</evidence>
<dbReference type="Pfam" id="PF02366">
    <property type="entry name" value="PMT"/>
    <property type="match status" value="1"/>
</dbReference>
<evidence type="ECO:0000313" key="10">
    <source>
        <dbReference type="EMBL" id="OGM06444.1"/>
    </source>
</evidence>
<feature type="transmembrane region" description="Helical" evidence="8">
    <location>
        <begin position="351"/>
        <end position="371"/>
    </location>
</feature>
<keyword evidence="2" id="KW-1003">Cell membrane</keyword>
<evidence type="ECO:0000256" key="5">
    <source>
        <dbReference type="ARBA" id="ARBA00022692"/>
    </source>
</evidence>
<dbReference type="GO" id="GO:0016763">
    <property type="term" value="F:pentosyltransferase activity"/>
    <property type="evidence" value="ECO:0007669"/>
    <property type="project" value="TreeGrafter"/>
</dbReference>
<dbReference type="AlphaFoldDB" id="A0A1F7WUE7"/>
<evidence type="ECO:0000256" key="1">
    <source>
        <dbReference type="ARBA" id="ARBA00004651"/>
    </source>
</evidence>
<dbReference type="GO" id="GO:0000030">
    <property type="term" value="F:mannosyltransferase activity"/>
    <property type="evidence" value="ECO:0007669"/>
    <property type="project" value="InterPro"/>
</dbReference>
<dbReference type="GO" id="GO:0009103">
    <property type="term" value="P:lipopolysaccharide biosynthetic process"/>
    <property type="evidence" value="ECO:0007669"/>
    <property type="project" value="UniProtKB-ARBA"/>
</dbReference>
<evidence type="ECO:0000256" key="2">
    <source>
        <dbReference type="ARBA" id="ARBA00022475"/>
    </source>
</evidence>
<keyword evidence="4" id="KW-0808">Transferase</keyword>
<evidence type="ECO:0000259" key="9">
    <source>
        <dbReference type="Pfam" id="PF02366"/>
    </source>
</evidence>
<keyword evidence="7 8" id="KW-0472">Membrane</keyword>
<dbReference type="GO" id="GO:0005886">
    <property type="term" value="C:plasma membrane"/>
    <property type="evidence" value="ECO:0007669"/>
    <property type="project" value="UniProtKB-SubCell"/>
</dbReference>
<feature type="transmembrane region" description="Helical" evidence="8">
    <location>
        <begin position="128"/>
        <end position="144"/>
    </location>
</feature>
<gene>
    <name evidence="10" type="ORF">A2129_02035</name>
</gene>
<feature type="transmembrane region" description="Helical" evidence="8">
    <location>
        <begin position="98"/>
        <end position="119"/>
    </location>
</feature>
<feature type="transmembrane region" description="Helical" evidence="8">
    <location>
        <begin position="220"/>
        <end position="242"/>
    </location>
</feature>
<feature type="transmembrane region" description="Helical" evidence="8">
    <location>
        <begin position="377"/>
        <end position="397"/>
    </location>
</feature>
<evidence type="ECO:0000256" key="7">
    <source>
        <dbReference type="ARBA" id="ARBA00023136"/>
    </source>
</evidence>
<evidence type="ECO:0000256" key="6">
    <source>
        <dbReference type="ARBA" id="ARBA00022989"/>
    </source>
</evidence>
<dbReference type="Proteomes" id="UP000177737">
    <property type="component" value="Unassembled WGS sequence"/>
</dbReference>
<comment type="subcellular location">
    <subcellularLocation>
        <location evidence="1">Cell membrane</location>
        <topology evidence="1">Multi-pass membrane protein</topology>
    </subcellularLocation>
</comment>
<feature type="domain" description="ArnT-like N-terminal" evidence="9">
    <location>
        <begin position="21"/>
        <end position="184"/>
    </location>
</feature>
<keyword evidence="5 8" id="KW-0812">Transmembrane</keyword>
<feature type="transmembrane region" description="Helical" evidence="8">
    <location>
        <begin position="180"/>
        <end position="208"/>
    </location>
</feature>
<evidence type="ECO:0000256" key="4">
    <source>
        <dbReference type="ARBA" id="ARBA00022679"/>
    </source>
</evidence>
<dbReference type="GO" id="GO:0006493">
    <property type="term" value="P:protein O-linked glycosylation"/>
    <property type="evidence" value="ECO:0007669"/>
    <property type="project" value="InterPro"/>
</dbReference>
<sequence length="574" mass="65938">MRTLFKKGWGLFLENKLLFLVLVLAAALRLINLSDFPPAVNWDEVSHGYNAYSILKTGADEWGQALPVVNFRAYGDYPLPLNLYMTIPSILVFGLNEFAIRFPHAVLGVLTTVATYFLAMGLTKRRELALLSSFLVAIEPWTLFTSRVVLQQNLSIFLLTASAAAFFNRDKKKYLLPLSLAFLFLSLFSYHSTRIFSPLILVATLVIYRGEFKNLIKRESFIPIVSISALIAFFVLAGAILLEPSARARAKWLFIINEGAIASIEEGRLSSSLPQPLPKLIYNRPTYLIYHFSRNYLEYLSPQFLFLSGGTQFQYSLPGKGLSYLINLPFFYLGIYILLKKSFKGDKDYLLLLAWLALSPIAGSITSEHFAVTRASVMLPLPQILAAIGLFFVYDLITKKGNPATKFIFFTLYCVGIFFLAKSYLTNYFTLYPEEYSWSWQYGYRQAVDYARDNYQKYDKIIITKKYGEPHEFFLFFWPWDPAKYKADPNLIRFHQSDWYWVDRFDKFYFVNDWQITPGPNDDFTLESGGIVSCKAQETRCLLITSPGSYRANWNKLKTINFLDGKPAFEILEN</sequence>
<name>A0A1F7WUE7_9BACT</name>
<keyword evidence="6 8" id="KW-1133">Transmembrane helix</keyword>
<feature type="transmembrane region" description="Helical" evidence="8">
    <location>
        <begin position="404"/>
        <end position="425"/>
    </location>
</feature>
<protein>
    <recommendedName>
        <fullName evidence="9">ArnT-like N-terminal domain-containing protein</fullName>
    </recommendedName>
</protein>
<reference evidence="10 11" key="1">
    <citation type="journal article" date="2016" name="Nat. Commun.">
        <title>Thousands of microbial genomes shed light on interconnected biogeochemical processes in an aquifer system.</title>
        <authorList>
            <person name="Anantharaman K."/>
            <person name="Brown C.T."/>
            <person name="Hug L.A."/>
            <person name="Sharon I."/>
            <person name="Castelle C.J."/>
            <person name="Probst A.J."/>
            <person name="Thomas B.C."/>
            <person name="Singh A."/>
            <person name="Wilkins M.J."/>
            <person name="Karaoz U."/>
            <person name="Brodie E.L."/>
            <person name="Williams K.H."/>
            <person name="Hubbard S.S."/>
            <person name="Banfield J.F."/>
        </authorList>
    </citation>
    <scope>NUCLEOTIDE SEQUENCE [LARGE SCALE GENOMIC DNA]</scope>
</reference>
<dbReference type="EMBL" id="MGFN01000028">
    <property type="protein sequence ID" value="OGM06444.1"/>
    <property type="molecule type" value="Genomic_DNA"/>
</dbReference>
<proteinExistence type="predicted"/>
<feature type="transmembrane region" description="Helical" evidence="8">
    <location>
        <begin position="150"/>
        <end position="168"/>
    </location>
</feature>
<feature type="transmembrane region" description="Helical" evidence="8">
    <location>
        <begin position="321"/>
        <end position="339"/>
    </location>
</feature>
<comment type="caution">
    <text evidence="10">The sequence shown here is derived from an EMBL/GenBank/DDBJ whole genome shotgun (WGS) entry which is preliminary data.</text>
</comment>
<evidence type="ECO:0000256" key="3">
    <source>
        <dbReference type="ARBA" id="ARBA00022676"/>
    </source>
</evidence>
<dbReference type="PANTHER" id="PTHR33908:SF11">
    <property type="entry name" value="MEMBRANE PROTEIN"/>
    <property type="match status" value="1"/>
</dbReference>
<dbReference type="InterPro" id="IPR050297">
    <property type="entry name" value="LipidA_mod_glycosyltrf_83"/>
</dbReference>
<keyword evidence="3" id="KW-0328">Glycosyltransferase</keyword>
<accession>A0A1F7WUE7</accession>